<evidence type="ECO:0000313" key="2">
    <source>
        <dbReference type="EMBL" id="KAH8979943.1"/>
    </source>
</evidence>
<evidence type="ECO:0000313" key="3">
    <source>
        <dbReference type="Proteomes" id="UP001201163"/>
    </source>
</evidence>
<dbReference type="Proteomes" id="UP001201163">
    <property type="component" value="Unassembled WGS sequence"/>
</dbReference>
<name>A0AAD4L8R1_9AGAM</name>
<dbReference type="AlphaFoldDB" id="A0AAD4L8R1"/>
<gene>
    <name evidence="2" type="ORF">EDB92DRAFT_1902102</name>
</gene>
<keyword evidence="3" id="KW-1185">Reference proteome</keyword>
<dbReference type="EMBL" id="JAKELL010000150">
    <property type="protein sequence ID" value="KAH8979943.1"/>
    <property type="molecule type" value="Genomic_DNA"/>
</dbReference>
<feature type="compositionally biased region" description="Basic residues" evidence="1">
    <location>
        <begin position="7"/>
        <end position="22"/>
    </location>
</feature>
<organism evidence="2 3">
    <name type="scientific">Lactarius akahatsu</name>
    <dbReference type="NCBI Taxonomy" id="416441"/>
    <lineage>
        <taxon>Eukaryota</taxon>
        <taxon>Fungi</taxon>
        <taxon>Dikarya</taxon>
        <taxon>Basidiomycota</taxon>
        <taxon>Agaricomycotina</taxon>
        <taxon>Agaricomycetes</taxon>
        <taxon>Russulales</taxon>
        <taxon>Russulaceae</taxon>
        <taxon>Lactarius</taxon>
    </lineage>
</organism>
<feature type="region of interest" description="Disordered" evidence="1">
    <location>
        <begin position="1"/>
        <end position="34"/>
    </location>
</feature>
<accession>A0AAD4L8R1</accession>
<feature type="region of interest" description="Disordered" evidence="1">
    <location>
        <begin position="54"/>
        <end position="83"/>
    </location>
</feature>
<proteinExistence type="predicted"/>
<evidence type="ECO:0000256" key="1">
    <source>
        <dbReference type="SAM" id="MobiDB-lite"/>
    </source>
</evidence>
<protein>
    <submittedName>
        <fullName evidence="2">Uncharacterized protein</fullName>
    </submittedName>
</protein>
<sequence>MPGPQNAKKKKRAQQKKHHSRAHLSIAAQKASPDLSSSILVTLLSPTIAAQEADEAETLCPDPHVKPSGLEDTSPSTHDTPYGPPDDPTFILLSNPIIVNHGDGPRVRDMRAFLDSWFAQPAWTADPLCAEFAQHEIFQMLSTVLPEETALCLWYNKSRRFGRVCPACLRPYSLADAPPDAPALLLSEQIISGLCSPVCFFLAASGVPAIAVTLGRMAEDLDDATWELLDRAGPARPVKEEVGAERSVASIGLAMLLKMTRLHDLGLAQLCMPELAFDEDIRLTQTRQDLGK</sequence>
<reference evidence="2" key="1">
    <citation type="submission" date="2022-01" db="EMBL/GenBank/DDBJ databases">
        <title>Comparative genomics reveals a dynamic genome evolution in the ectomycorrhizal milk-cap (Lactarius) mushrooms.</title>
        <authorList>
            <consortium name="DOE Joint Genome Institute"/>
            <person name="Lebreton A."/>
            <person name="Tang N."/>
            <person name="Kuo A."/>
            <person name="LaButti K."/>
            <person name="Drula E."/>
            <person name="Barry K."/>
            <person name="Clum A."/>
            <person name="Lipzen A."/>
            <person name="Mousain D."/>
            <person name="Ng V."/>
            <person name="Wang R."/>
            <person name="Wang X."/>
            <person name="Dai Y."/>
            <person name="Henrissat B."/>
            <person name="Grigoriev I.V."/>
            <person name="Guerin-Laguette A."/>
            <person name="Yu F."/>
            <person name="Martin F.M."/>
        </authorList>
    </citation>
    <scope>NUCLEOTIDE SEQUENCE</scope>
    <source>
        <strain evidence="2">QP</strain>
    </source>
</reference>
<comment type="caution">
    <text evidence="2">The sequence shown here is derived from an EMBL/GenBank/DDBJ whole genome shotgun (WGS) entry which is preliminary data.</text>
</comment>